<dbReference type="EMBL" id="CM000768">
    <property type="protein sequence ID" value="OQU77420.1"/>
    <property type="molecule type" value="Genomic_DNA"/>
</dbReference>
<dbReference type="Gramene" id="OQU77420">
    <property type="protein sequence ID" value="OQU77420"/>
    <property type="gene ID" value="SORBI_3009G047033"/>
</dbReference>
<accession>A0A1Z5R107</accession>
<dbReference type="AlphaFoldDB" id="A0A1Z5R107"/>
<name>A0A1Z5R107_SORBI</name>
<organism evidence="1 2">
    <name type="scientific">Sorghum bicolor</name>
    <name type="common">Sorghum</name>
    <name type="synonym">Sorghum vulgare</name>
    <dbReference type="NCBI Taxonomy" id="4558"/>
    <lineage>
        <taxon>Eukaryota</taxon>
        <taxon>Viridiplantae</taxon>
        <taxon>Streptophyta</taxon>
        <taxon>Embryophyta</taxon>
        <taxon>Tracheophyta</taxon>
        <taxon>Spermatophyta</taxon>
        <taxon>Magnoliopsida</taxon>
        <taxon>Liliopsida</taxon>
        <taxon>Poales</taxon>
        <taxon>Poaceae</taxon>
        <taxon>PACMAD clade</taxon>
        <taxon>Panicoideae</taxon>
        <taxon>Andropogonodae</taxon>
        <taxon>Andropogoneae</taxon>
        <taxon>Sorghinae</taxon>
        <taxon>Sorghum</taxon>
    </lineage>
</organism>
<keyword evidence="2" id="KW-1185">Reference proteome</keyword>
<evidence type="ECO:0000313" key="1">
    <source>
        <dbReference type="EMBL" id="OQU77420.1"/>
    </source>
</evidence>
<reference evidence="1 2" key="1">
    <citation type="journal article" date="2009" name="Nature">
        <title>The Sorghum bicolor genome and the diversification of grasses.</title>
        <authorList>
            <person name="Paterson A.H."/>
            <person name="Bowers J.E."/>
            <person name="Bruggmann R."/>
            <person name="Dubchak I."/>
            <person name="Grimwood J."/>
            <person name="Gundlach H."/>
            <person name="Haberer G."/>
            <person name="Hellsten U."/>
            <person name="Mitros T."/>
            <person name="Poliakov A."/>
            <person name="Schmutz J."/>
            <person name="Spannagl M."/>
            <person name="Tang H."/>
            <person name="Wang X."/>
            <person name="Wicker T."/>
            <person name="Bharti A.K."/>
            <person name="Chapman J."/>
            <person name="Feltus F.A."/>
            <person name="Gowik U."/>
            <person name="Grigoriev I.V."/>
            <person name="Lyons E."/>
            <person name="Maher C.A."/>
            <person name="Martis M."/>
            <person name="Narechania A."/>
            <person name="Otillar R.P."/>
            <person name="Penning B.W."/>
            <person name="Salamov A.A."/>
            <person name="Wang Y."/>
            <person name="Zhang L."/>
            <person name="Carpita N.C."/>
            <person name="Freeling M."/>
            <person name="Gingle A.R."/>
            <person name="Hash C.T."/>
            <person name="Keller B."/>
            <person name="Klein P."/>
            <person name="Kresovich S."/>
            <person name="McCann M.C."/>
            <person name="Ming R."/>
            <person name="Peterson D.G."/>
            <person name="Mehboob-ur-Rahman"/>
            <person name="Ware D."/>
            <person name="Westhoff P."/>
            <person name="Mayer K.F."/>
            <person name="Messing J."/>
            <person name="Rokhsar D.S."/>
        </authorList>
    </citation>
    <scope>NUCLEOTIDE SEQUENCE [LARGE SCALE GENOMIC DNA]</scope>
    <source>
        <strain evidence="2">cv. BTx623</strain>
    </source>
</reference>
<gene>
    <name evidence="1" type="ORF">SORBI_3009G047033</name>
</gene>
<protein>
    <submittedName>
        <fullName evidence="1">Uncharacterized protein</fullName>
    </submittedName>
</protein>
<reference evidence="2" key="2">
    <citation type="journal article" date="2018" name="Plant J.">
        <title>The Sorghum bicolor reference genome: improved assembly, gene annotations, a transcriptome atlas, and signatures of genome organization.</title>
        <authorList>
            <person name="McCormick R.F."/>
            <person name="Truong S.K."/>
            <person name="Sreedasyam A."/>
            <person name="Jenkins J."/>
            <person name="Shu S."/>
            <person name="Sims D."/>
            <person name="Kennedy M."/>
            <person name="Amirebrahimi M."/>
            <person name="Weers B.D."/>
            <person name="McKinley B."/>
            <person name="Mattison A."/>
            <person name="Morishige D.T."/>
            <person name="Grimwood J."/>
            <person name="Schmutz J."/>
            <person name="Mullet J.E."/>
        </authorList>
    </citation>
    <scope>NUCLEOTIDE SEQUENCE [LARGE SCALE GENOMIC DNA]</scope>
    <source>
        <strain evidence="2">cv. BTx623</strain>
    </source>
</reference>
<dbReference type="Proteomes" id="UP000000768">
    <property type="component" value="Chromosome 9"/>
</dbReference>
<evidence type="ECO:0000313" key="2">
    <source>
        <dbReference type="Proteomes" id="UP000000768"/>
    </source>
</evidence>
<dbReference type="InParanoid" id="A0A1Z5R107"/>
<sequence>MLFLREKIDPSCITKSSGVGISPDTLEHPSWTIRSIDLIFEYYQVHGNFLR</sequence>
<proteinExistence type="predicted"/>